<comment type="subcellular location">
    <subcellularLocation>
        <location evidence="1">Cell membrane</location>
        <topology evidence="1">Multi-pass membrane protein</topology>
    </subcellularLocation>
</comment>
<dbReference type="InterPro" id="IPR036640">
    <property type="entry name" value="ABC1_TM_sf"/>
</dbReference>
<evidence type="ECO:0008006" key="8">
    <source>
        <dbReference type="Google" id="ProtNLM"/>
    </source>
</evidence>
<comment type="caution">
    <text evidence="6">The sequence shown here is derived from an EMBL/GenBank/DDBJ whole genome shotgun (WGS) entry which is preliminary data.</text>
</comment>
<dbReference type="SUPFAM" id="SSF90123">
    <property type="entry name" value="ABC transporter transmembrane region"/>
    <property type="match status" value="1"/>
</dbReference>
<evidence type="ECO:0000256" key="3">
    <source>
        <dbReference type="ARBA" id="ARBA00022989"/>
    </source>
</evidence>
<accession>A0ABN1I077</accession>
<organism evidence="6 7">
    <name type="scientific">Sphingomonas insulae</name>
    <dbReference type="NCBI Taxonomy" id="424800"/>
    <lineage>
        <taxon>Bacteria</taxon>
        <taxon>Pseudomonadati</taxon>
        <taxon>Pseudomonadota</taxon>
        <taxon>Alphaproteobacteria</taxon>
        <taxon>Sphingomonadales</taxon>
        <taxon>Sphingomonadaceae</taxon>
        <taxon>Sphingomonas</taxon>
    </lineage>
</organism>
<proteinExistence type="predicted"/>
<evidence type="ECO:0000313" key="7">
    <source>
        <dbReference type="Proteomes" id="UP001500238"/>
    </source>
</evidence>
<evidence type="ECO:0000256" key="5">
    <source>
        <dbReference type="SAM" id="Phobius"/>
    </source>
</evidence>
<sequence length="79" mass="8761">MTTREALAGAKRPFDVTWFLPFLVKYQRPLIQVLVASFVIQIVALISSIFFHLIIDKGLVDGTLSTLDVLAVGLKAIFI</sequence>
<feature type="transmembrane region" description="Helical" evidence="5">
    <location>
        <begin position="30"/>
        <end position="55"/>
    </location>
</feature>
<dbReference type="EMBL" id="BAAAES010000019">
    <property type="protein sequence ID" value="GAA0677739.1"/>
    <property type="molecule type" value="Genomic_DNA"/>
</dbReference>
<gene>
    <name evidence="6" type="ORF">GCM10009102_32850</name>
</gene>
<keyword evidence="4 5" id="KW-0472">Membrane</keyword>
<keyword evidence="3 5" id="KW-1133">Transmembrane helix</keyword>
<name>A0ABN1I077_9SPHN</name>
<keyword evidence="2 5" id="KW-0812">Transmembrane</keyword>
<dbReference type="Proteomes" id="UP001500238">
    <property type="component" value="Unassembled WGS sequence"/>
</dbReference>
<protein>
    <recommendedName>
        <fullName evidence="8">ABC transporter ATP-binding protein</fullName>
    </recommendedName>
</protein>
<keyword evidence="7" id="KW-1185">Reference proteome</keyword>
<evidence type="ECO:0000313" key="6">
    <source>
        <dbReference type="EMBL" id="GAA0677739.1"/>
    </source>
</evidence>
<evidence type="ECO:0000256" key="4">
    <source>
        <dbReference type="ARBA" id="ARBA00023136"/>
    </source>
</evidence>
<evidence type="ECO:0000256" key="1">
    <source>
        <dbReference type="ARBA" id="ARBA00004651"/>
    </source>
</evidence>
<evidence type="ECO:0000256" key="2">
    <source>
        <dbReference type="ARBA" id="ARBA00022692"/>
    </source>
</evidence>
<reference evidence="6 7" key="1">
    <citation type="journal article" date="2019" name="Int. J. Syst. Evol. Microbiol.">
        <title>The Global Catalogue of Microorganisms (GCM) 10K type strain sequencing project: providing services to taxonomists for standard genome sequencing and annotation.</title>
        <authorList>
            <consortium name="The Broad Institute Genomics Platform"/>
            <consortium name="The Broad Institute Genome Sequencing Center for Infectious Disease"/>
            <person name="Wu L."/>
            <person name="Ma J."/>
        </authorList>
    </citation>
    <scope>NUCLEOTIDE SEQUENCE [LARGE SCALE GENOMIC DNA]</scope>
    <source>
        <strain evidence="6 7">JCM 14603</strain>
    </source>
</reference>
<dbReference type="RefSeq" id="WP_163957062.1">
    <property type="nucleotide sequence ID" value="NZ_BAAAES010000019.1"/>
</dbReference>